<name>S7TGS5_DESML</name>
<evidence type="ECO:0000256" key="3">
    <source>
        <dbReference type="ARBA" id="ARBA00022692"/>
    </source>
</evidence>
<dbReference type="AlphaFoldDB" id="S7TGS5"/>
<dbReference type="InterPro" id="IPR050368">
    <property type="entry name" value="ClC-type_chloride_channel"/>
</dbReference>
<dbReference type="GO" id="GO:0005254">
    <property type="term" value="F:chloride channel activity"/>
    <property type="evidence" value="ECO:0007669"/>
    <property type="project" value="UniProtKB-KW"/>
</dbReference>
<feature type="transmembrane region" description="Helical" evidence="11">
    <location>
        <begin position="12"/>
        <end position="36"/>
    </location>
</feature>
<evidence type="ECO:0000313" key="14">
    <source>
        <dbReference type="Proteomes" id="UP000014977"/>
    </source>
</evidence>
<dbReference type="InterPro" id="IPR014743">
    <property type="entry name" value="Cl-channel_core"/>
</dbReference>
<protein>
    <submittedName>
        <fullName evidence="13">Putative signal transduction protein with CBS domain containing protein</fullName>
    </submittedName>
</protein>
<keyword evidence="7" id="KW-0869">Chloride channel</keyword>
<dbReference type="eggNOG" id="COG0517">
    <property type="taxonomic scope" value="Bacteria"/>
</dbReference>
<feature type="transmembrane region" description="Helical" evidence="11">
    <location>
        <begin position="265"/>
        <end position="287"/>
    </location>
</feature>
<evidence type="ECO:0000256" key="9">
    <source>
        <dbReference type="ARBA" id="ARBA00023303"/>
    </source>
</evidence>
<dbReference type="InterPro" id="IPR046342">
    <property type="entry name" value="CBS_dom_sf"/>
</dbReference>
<keyword evidence="8" id="KW-0868">Chloride</keyword>
<evidence type="ECO:0000256" key="6">
    <source>
        <dbReference type="ARBA" id="ARBA00023136"/>
    </source>
</evidence>
<proteinExistence type="predicted"/>
<dbReference type="eggNOG" id="COG0038">
    <property type="taxonomic scope" value="Bacteria"/>
</dbReference>
<feature type="transmembrane region" description="Helical" evidence="11">
    <location>
        <begin position="325"/>
        <end position="345"/>
    </location>
</feature>
<evidence type="ECO:0000313" key="13">
    <source>
        <dbReference type="EMBL" id="EPR35790.1"/>
    </source>
</evidence>
<dbReference type="InterPro" id="IPR000644">
    <property type="entry name" value="CBS_dom"/>
</dbReference>
<feature type="domain" description="CBS" evidence="12">
    <location>
        <begin position="509"/>
        <end position="569"/>
    </location>
</feature>
<feature type="transmembrane region" description="Helical" evidence="11">
    <location>
        <begin position="390"/>
        <end position="415"/>
    </location>
</feature>
<feature type="transmembrane region" description="Helical" evidence="11">
    <location>
        <begin position="189"/>
        <end position="206"/>
    </location>
</feature>
<evidence type="ECO:0000256" key="2">
    <source>
        <dbReference type="ARBA" id="ARBA00022448"/>
    </source>
</evidence>
<dbReference type="Pfam" id="PF00571">
    <property type="entry name" value="CBS"/>
    <property type="match status" value="2"/>
</dbReference>
<keyword evidence="4 11" id="KW-1133">Transmembrane helix</keyword>
<feature type="transmembrane region" description="Helical" evidence="11">
    <location>
        <begin position="357"/>
        <end position="383"/>
    </location>
</feature>
<dbReference type="Gene3D" id="3.10.580.10">
    <property type="entry name" value="CBS-domain"/>
    <property type="match status" value="1"/>
</dbReference>
<evidence type="ECO:0000256" key="4">
    <source>
        <dbReference type="ARBA" id="ARBA00022989"/>
    </source>
</evidence>
<dbReference type="PANTHER" id="PTHR43427">
    <property type="entry name" value="CHLORIDE CHANNEL PROTEIN CLC-E"/>
    <property type="match status" value="1"/>
</dbReference>
<accession>S7TGS5</accession>
<keyword evidence="10" id="KW-0129">CBS domain</keyword>
<comment type="caution">
    <text evidence="13">The sequence shown here is derived from an EMBL/GenBank/DDBJ whole genome shotgun (WGS) entry which is preliminary data.</text>
</comment>
<dbReference type="Gene3D" id="1.10.3080.10">
    <property type="entry name" value="Clc chloride channel"/>
    <property type="match status" value="1"/>
</dbReference>
<dbReference type="PROSITE" id="PS51371">
    <property type="entry name" value="CBS"/>
    <property type="match status" value="2"/>
</dbReference>
<dbReference type="CDD" id="cd00400">
    <property type="entry name" value="Voltage_gated_ClC"/>
    <property type="match status" value="1"/>
</dbReference>
<feature type="domain" description="CBS" evidence="12">
    <location>
        <begin position="444"/>
        <end position="501"/>
    </location>
</feature>
<evidence type="ECO:0000256" key="7">
    <source>
        <dbReference type="ARBA" id="ARBA00023173"/>
    </source>
</evidence>
<evidence type="ECO:0000256" key="1">
    <source>
        <dbReference type="ARBA" id="ARBA00004141"/>
    </source>
</evidence>
<dbReference type="InterPro" id="IPR001807">
    <property type="entry name" value="ClC"/>
</dbReference>
<evidence type="ECO:0000256" key="11">
    <source>
        <dbReference type="SAM" id="Phobius"/>
    </source>
</evidence>
<dbReference type="PATRIC" id="fig|1121405.3.peg.3187"/>
<organism evidence="13 14">
    <name type="scientific">Desulfococcus multivorans DSM 2059</name>
    <dbReference type="NCBI Taxonomy" id="1121405"/>
    <lineage>
        <taxon>Bacteria</taxon>
        <taxon>Pseudomonadati</taxon>
        <taxon>Thermodesulfobacteriota</taxon>
        <taxon>Desulfobacteria</taxon>
        <taxon>Desulfobacterales</taxon>
        <taxon>Desulfococcaceae</taxon>
        <taxon>Desulfococcus</taxon>
    </lineage>
</organism>
<dbReference type="SUPFAM" id="SSF54631">
    <property type="entry name" value="CBS-domain pair"/>
    <property type="match status" value="1"/>
</dbReference>
<keyword evidence="6 11" id="KW-0472">Membrane</keyword>
<keyword evidence="5" id="KW-0406">Ion transport</keyword>
<feature type="transmembrane region" description="Helical" evidence="11">
    <location>
        <begin position="56"/>
        <end position="78"/>
    </location>
</feature>
<keyword evidence="14" id="KW-1185">Reference proteome</keyword>
<evidence type="ECO:0000256" key="5">
    <source>
        <dbReference type="ARBA" id="ARBA00023065"/>
    </source>
</evidence>
<keyword evidence="3 11" id="KW-0812">Transmembrane</keyword>
<reference evidence="13 14" key="1">
    <citation type="journal article" date="2013" name="Genome Announc.">
        <title>Draft genome sequences for three mercury-methylating, sulfate-reducing bacteria.</title>
        <authorList>
            <person name="Brown S.D."/>
            <person name="Hurt R.A.Jr."/>
            <person name="Gilmour C.C."/>
            <person name="Elias D.A."/>
        </authorList>
    </citation>
    <scope>NUCLEOTIDE SEQUENCE [LARGE SCALE GENOMIC DNA]</scope>
    <source>
        <strain evidence="13 14">DSM 2059</strain>
    </source>
</reference>
<dbReference type="Proteomes" id="UP000014977">
    <property type="component" value="Unassembled WGS sequence"/>
</dbReference>
<sequence length="575" mass="61670">MKRERLSTITLMLFSMVIGVLSAVGAVCFRALIELFGNLFWAPGVTFTHQVVASPWWFRVVFPPSVGLMAGLLIVYVIPEARGPGVPEVILSVTNHQSRIRHRVTFFKTLVTSMLIGGGASVGREGPIIQIGASIGSSMAQVFRLDPAIRRVCLASGVAAGIAATFNAPITGTLFAVEIILLDLELSHISNIVIASVVGSVVSRIFLGEFPTFVAVDFVLYHFWELGVYLALGLAGGFVAILFIRTVGLSEDLFMGTRIFEWLKPAVGGLLLGVSALAFPQILGIGYDTVNAALTASLGLGAAVALLLVKMIATALCVGSGMSGGIFAPSLVLGATLGTAVGLAANQVFPGLDLNPAFYALAGMGAVVAGTTLAPITAIMTIFELTNNEAVILPLMVACISSVLVVRLLFGYSVYEMKLLRKGVNIVRGHDVGVLRHLVVKDFMDDDFETLPENASLPHIVERICESNYPHFVVLAGERLAGFLSLRDVRGVLNDFEMLREIVVAADLMQRKVITVSAADNLETAFYRFETHHVSCLPVTPPDDPDRVVGILRKDVLLNAYRERVLKDRLLSVPL</sequence>
<keyword evidence="9" id="KW-0407">Ion channel</keyword>
<dbReference type="OrthoDB" id="9767361at2"/>
<gene>
    <name evidence="13" type="ORF">dsmv_0495</name>
</gene>
<evidence type="ECO:0000256" key="8">
    <source>
        <dbReference type="ARBA" id="ARBA00023214"/>
    </source>
</evidence>
<keyword evidence="2" id="KW-0813">Transport</keyword>
<dbReference type="PRINTS" id="PR00762">
    <property type="entry name" value="CLCHANNEL"/>
</dbReference>
<dbReference type="Pfam" id="PF00654">
    <property type="entry name" value="Voltage_CLC"/>
    <property type="match status" value="1"/>
</dbReference>
<dbReference type="RefSeq" id="WP_020877606.1">
    <property type="nucleotide sequence ID" value="NZ_ATHJ01000105.1"/>
</dbReference>
<dbReference type="PANTHER" id="PTHR43427:SF6">
    <property type="entry name" value="CHLORIDE CHANNEL PROTEIN CLC-E"/>
    <property type="match status" value="1"/>
</dbReference>
<dbReference type="SMART" id="SM00116">
    <property type="entry name" value="CBS"/>
    <property type="match status" value="2"/>
</dbReference>
<comment type="subcellular location">
    <subcellularLocation>
        <location evidence="1">Membrane</location>
        <topology evidence="1">Multi-pass membrane protein</topology>
    </subcellularLocation>
</comment>
<dbReference type="STRING" id="897.B2D07_15135"/>
<dbReference type="GO" id="GO:0034707">
    <property type="term" value="C:chloride channel complex"/>
    <property type="evidence" value="ECO:0007669"/>
    <property type="project" value="UniProtKB-KW"/>
</dbReference>
<evidence type="ECO:0000256" key="10">
    <source>
        <dbReference type="PROSITE-ProRule" id="PRU00703"/>
    </source>
</evidence>
<evidence type="ECO:0000259" key="12">
    <source>
        <dbReference type="PROSITE" id="PS51371"/>
    </source>
</evidence>
<dbReference type="EMBL" id="ATHJ01000105">
    <property type="protein sequence ID" value="EPR35790.1"/>
    <property type="molecule type" value="Genomic_DNA"/>
</dbReference>
<dbReference type="SUPFAM" id="SSF81340">
    <property type="entry name" value="Clc chloride channel"/>
    <property type="match status" value="1"/>
</dbReference>
<feature type="transmembrane region" description="Helical" evidence="11">
    <location>
        <begin position="226"/>
        <end position="244"/>
    </location>
</feature>
<feature type="transmembrane region" description="Helical" evidence="11">
    <location>
        <begin position="293"/>
        <end position="313"/>
    </location>
</feature>